<name>Q6CS58_KLULA</name>
<evidence type="ECO:0000256" key="1">
    <source>
        <dbReference type="SAM" id="Coils"/>
    </source>
</evidence>
<dbReference type="AlphaFoldDB" id="Q6CS58"/>
<feature type="coiled-coil region" evidence="1">
    <location>
        <begin position="27"/>
        <end position="61"/>
    </location>
</feature>
<dbReference type="HOGENOM" id="CLU_2171450_0_0_1"/>
<organism evidence="2 3">
    <name type="scientific">Kluyveromyces lactis (strain ATCC 8585 / CBS 2359 / DSM 70799 / NBRC 1267 / NRRL Y-1140 / WM37)</name>
    <name type="common">Yeast</name>
    <name type="synonym">Candida sphaerica</name>
    <dbReference type="NCBI Taxonomy" id="284590"/>
    <lineage>
        <taxon>Eukaryota</taxon>
        <taxon>Fungi</taxon>
        <taxon>Dikarya</taxon>
        <taxon>Ascomycota</taxon>
        <taxon>Saccharomycotina</taxon>
        <taxon>Saccharomycetes</taxon>
        <taxon>Saccharomycetales</taxon>
        <taxon>Saccharomycetaceae</taxon>
        <taxon>Kluyveromyces</taxon>
    </lineage>
</organism>
<evidence type="ECO:0000313" key="2">
    <source>
        <dbReference type="EMBL" id="CAH00327.1"/>
    </source>
</evidence>
<sequence length="110" mass="12869">MVNIRTTELEGDLAQLTYELGLKDKEVMTLKQSLERLNAEVEKLRNENRGLKSELEHWNKLPMSPISLSSENDQTEDDKNRMIQENLRREILSLKNESNILSEWIKTLIS</sequence>
<evidence type="ECO:0000313" key="3">
    <source>
        <dbReference type="Proteomes" id="UP000000598"/>
    </source>
</evidence>
<gene>
    <name evidence="2" type="ORF">KLLA0_D03740g</name>
</gene>
<reference evidence="2 3" key="1">
    <citation type="journal article" date="2004" name="Nature">
        <title>Genome evolution in yeasts.</title>
        <authorList>
            <consortium name="Genolevures"/>
            <person name="Dujon B."/>
            <person name="Sherman D."/>
            <person name="Fischer G."/>
            <person name="Durrens P."/>
            <person name="Casaregola S."/>
            <person name="Lafontaine I."/>
            <person name="de Montigny J."/>
            <person name="Marck C."/>
            <person name="Neuveglise C."/>
            <person name="Talla E."/>
            <person name="Goffard N."/>
            <person name="Frangeul L."/>
            <person name="Aigle M."/>
            <person name="Anthouard V."/>
            <person name="Babour A."/>
            <person name="Barbe V."/>
            <person name="Barnay S."/>
            <person name="Blanchin S."/>
            <person name="Beckerich J.M."/>
            <person name="Beyne E."/>
            <person name="Bleykasten C."/>
            <person name="Boisrame A."/>
            <person name="Boyer J."/>
            <person name="Cattolico L."/>
            <person name="Confanioleri F."/>
            <person name="de Daruvar A."/>
            <person name="Despons L."/>
            <person name="Fabre E."/>
            <person name="Fairhead C."/>
            <person name="Ferry-Dumazet H."/>
            <person name="Groppi A."/>
            <person name="Hantraye F."/>
            <person name="Hennequin C."/>
            <person name="Jauniaux N."/>
            <person name="Joyet P."/>
            <person name="Kachouri R."/>
            <person name="Kerrest A."/>
            <person name="Koszul R."/>
            <person name="Lemaire M."/>
            <person name="Lesur I."/>
            <person name="Ma L."/>
            <person name="Muller H."/>
            <person name="Nicaud J.M."/>
            <person name="Nikolski M."/>
            <person name="Oztas S."/>
            <person name="Ozier-Kalogeropoulos O."/>
            <person name="Pellenz S."/>
            <person name="Potier S."/>
            <person name="Richard G.F."/>
            <person name="Straub M.L."/>
            <person name="Suleau A."/>
            <person name="Swennene D."/>
            <person name="Tekaia F."/>
            <person name="Wesolowski-Louvel M."/>
            <person name="Westhof E."/>
            <person name="Wirth B."/>
            <person name="Zeniou-Meyer M."/>
            <person name="Zivanovic I."/>
            <person name="Bolotin-Fukuhara M."/>
            <person name="Thierry A."/>
            <person name="Bouchier C."/>
            <person name="Caudron B."/>
            <person name="Scarpelli C."/>
            <person name="Gaillardin C."/>
            <person name="Weissenbach J."/>
            <person name="Wincker P."/>
            <person name="Souciet J.L."/>
        </authorList>
    </citation>
    <scope>NUCLEOTIDE SEQUENCE [LARGE SCALE GENOMIC DNA]</scope>
    <source>
        <strain evidence="3">ATCC 8585 / CBS 2359 / DSM 70799 / NBRC 1267 / NRRL Y-1140 / WM37</strain>
    </source>
</reference>
<dbReference type="InParanoid" id="Q6CS58"/>
<dbReference type="RefSeq" id="XP_453231.1">
    <property type="nucleotide sequence ID" value="XM_453231.1"/>
</dbReference>
<dbReference type="GeneID" id="2892869"/>
<dbReference type="PaxDb" id="284590-Q6CS58"/>
<proteinExistence type="predicted"/>
<protein>
    <submittedName>
        <fullName evidence="2">KLLA0D03740p</fullName>
    </submittedName>
</protein>
<dbReference type="Proteomes" id="UP000000598">
    <property type="component" value="Chromosome D"/>
</dbReference>
<dbReference type="KEGG" id="kla:KLLA0_D03740g"/>
<accession>Q6CS58</accession>
<keyword evidence="1" id="KW-0175">Coiled coil</keyword>
<keyword evidence="3" id="KW-1185">Reference proteome</keyword>
<dbReference type="EMBL" id="CR382124">
    <property type="protein sequence ID" value="CAH00327.1"/>
    <property type="molecule type" value="Genomic_DNA"/>
</dbReference>